<evidence type="ECO:0000313" key="2">
    <source>
        <dbReference type="EMBL" id="QEW02646.1"/>
    </source>
</evidence>
<gene>
    <name evidence="2" type="ORF">F6J85_05695</name>
</gene>
<reference evidence="3" key="1">
    <citation type="submission" date="2019-09" db="EMBL/GenBank/DDBJ databases">
        <title>Mumia zhuanghuii sp. nov. isolated from the intestinal contents of plateau pika (Ochotona curzoniae) in the Qinghai-Tibet plateau of China.</title>
        <authorList>
            <person name="Tian Z."/>
        </authorList>
    </citation>
    <scope>NUCLEOTIDE SEQUENCE [LARGE SCALE GENOMIC DNA]</scope>
    <source>
        <strain evidence="3">L-031</strain>
    </source>
</reference>
<evidence type="ECO:0000256" key="1">
    <source>
        <dbReference type="SAM" id="MobiDB-lite"/>
    </source>
</evidence>
<name>A0A5J6L2S4_9MICO</name>
<dbReference type="KEGG" id="mlz:F6J85_05695"/>
<keyword evidence="3" id="KW-1185">Reference proteome</keyword>
<organism evidence="2 3">
    <name type="scientific">Microbacterium lushaniae</name>
    <dbReference type="NCBI Taxonomy" id="2614639"/>
    <lineage>
        <taxon>Bacteria</taxon>
        <taxon>Bacillati</taxon>
        <taxon>Actinomycetota</taxon>
        <taxon>Actinomycetes</taxon>
        <taxon>Micrococcales</taxon>
        <taxon>Microbacteriaceae</taxon>
        <taxon>Microbacterium</taxon>
    </lineage>
</organism>
<dbReference type="AlphaFoldDB" id="A0A5J6L2S4"/>
<accession>A0A5J6L2S4</accession>
<dbReference type="Proteomes" id="UP000325516">
    <property type="component" value="Chromosome"/>
</dbReference>
<protein>
    <submittedName>
        <fullName evidence="2">Uncharacterized protein</fullName>
    </submittedName>
</protein>
<feature type="region of interest" description="Disordered" evidence="1">
    <location>
        <begin position="161"/>
        <end position="205"/>
    </location>
</feature>
<evidence type="ECO:0000313" key="3">
    <source>
        <dbReference type="Proteomes" id="UP000325516"/>
    </source>
</evidence>
<dbReference type="RefSeq" id="WP_150924202.1">
    <property type="nucleotide sequence ID" value="NZ_CP044232.1"/>
</dbReference>
<dbReference type="EMBL" id="CP044232">
    <property type="protein sequence ID" value="QEW02646.1"/>
    <property type="molecule type" value="Genomic_DNA"/>
</dbReference>
<proteinExistence type="predicted"/>
<sequence>MPRPPPAFALATADAALRSLAAQGRTLAVADHGRAQANRRGLRRLDWVQDRATPIAESPGESVSRAAIEWLGYEEPELQQEFRYEGARDRADFYWRRLRRIGESDGYGKYDAVDVDSARAHFVREKLREDRLRRHEHGFIRWDWGDCIRWKPLDAKLAAGGLTPVRPRSPGMLASLGPNPRSLDRRVKGNAPKPRASHSVSTPIP</sequence>